<feature type="non-terminal residue" evidence="6">
    <location>
        <position position="152"/>
    </location>
</feature>
<evidence type="ECO:0000313" key="6">
    <source>
        <dbReference type="EMBL" id="KAF2403181.1"/>
    </source>
</evidence>
<keyword evidence="2" id="KW-0479">Metal-binding</keyword>
<evidence type="ECO:0000256" key="3">
    <source>
        <dbReference type="ARBA" id="ARBA00022833"/>
    </source>
</evidence>
<dbReference type="PANTHER" id="PTHR14742">
    <property type="entry name" value="RIBONUCLEASE P SUBUNIT P21"/>
    <property type="match status" value="1"/>
</dbReference>
<accession>A0A6G1I4S3</accession>
<dbReference type="PANTHER" id="PTHR14742:SF0">
    <property type="entry name" value="RIBONUCLEASE P PROTEIN SUBUNIT P21"/>
    <property type="match status" value="1"/>
</dbReference>
<gene>
    <name evidence="6" type="ORF">EJ06DRAFT_466749</name>
</gene>
<dbReference type="GO" id="GO:0046872">
    <property type="term" value="F:metal ion binding"/>
    <property type="evidence" value="ECO:0007669"/>
    <property type="project" value="UniProtKB-KW"/>
</dbReference>
<proteinExistence type="inferred from homology"/>
<dbReference type="Pfam" id="PF04032">
    <property type="entry name" value="Rpr2"/>
    <property type="match status" value="1"/>
</dbReference>
<keyword evidence="1" id="KW-0819">tRNA processing</keyword>
<evidence type="ECO:0000256" key="1">
    <source>
        <dbReference type="ARBA" id="ARBA00022694"/>
    </source>
</evidence>
<evidence type="ECO:0000256" key="4">
    <source>
        <dbReference type="ARBA" id="ARBA00038402"/>
    </source>
</evidence>
<comment type="similarity">
    <text evidence="4">Belongs to the eukaryotic/archaeal RNase P protein component 4 family.</text>
</comment>
<dbReference type="OrthoDB" id="128536at2759"/>
<organism evidence="6 7">
    <name type="scientific">Trichodelitschia bisporula</name>
    <dbReference type="NCBI Taxonomy" id="703511"/>
    <lineage>
        <taxon>Eukaryota</taxon>
        <taxon>Fungi</taxon>
        <taxon>Dikarya</taxon>
        <taxon>Ascomycota</taxon>
        <taxon>Pezizomycotina</taxon>
        <taxon>Dothideomycetes</taxon>
        <taxon>Dothideomycetes incertae sedis</taxon>
        <taxon>Phaeotrichales</taxon>
        <taxon>Phaeotrichaceae</taxon>
        <taxon>Trichodelitschia</taxon>
    </lineage>
</organism>
<dbReference type="AlphaFoldDB" id="A0A6G1I4S3"/>
<sequence>MAKAKAPPVTKKPPNKHVSARLAYLYRATRYLAEVQARSPNSATSSLQAKSPNTSETPPNGLIRHLASNVFAVSLKSQVRLSSEVKRTLCKRCNSVLLGDQTCHTYIENKSRGGKKPWAGVRVVECTTCDFQKRYPVNAERQPKKGTRKTVP</sequence>
<evidence type="ECO:0000313" key="7">
    <source>
        <dbReference type="Proteomes" id="UP000799640"/>
    </source>
</evidence>
<feature type="region of interest" description="Disordered" evidence="5">
    <location>
        <begin position="37"/>
        <end position="60"/>
    </location>
</feature>
<protein>
    <recommendedName>
        <fullName evidence="8">Rpr2-domain-containing protein</fullName>
    </recommendedName>
</protein>
<reference evidence="6" key="1">
    <citation type="journal article" date="2020" name="Stud. Mycol.">
        <title>101 Dothideomycetes genomes: a test case for predicting lifestyles and emergence of pathogens.</title>
        <authorList>
            <person name="Haridas S."/>
            <person name="Albert R."/>
            <person name="Binder M."/>
            <person name="Bloem J."/>
            <person name="Labutti K."/>
            <person name="Salamov A."/>
            <person name="Andreopoulos B."/>
            <person name="Baker S."/>
            <person name="Barry K."/>
            <person name="Bills G."/>
            <person name="Bluhm B."/>
            <person name="Cannon C."/>
            <person name="Castanera R."/>
            <person name="Culley D."/>
            <person name="Daum C."/>
            <person name="Ezra D."/>
            <person name="Gonzalez J."/>
            <person name="Henrissat B."/>
            <person name="Kuo A."/>
            <person name="Liang C."/>
            <person name="Lipzen A."/>
            <person name="Lutzoni F."/>
            <person name="Magnuson J."/>
            <person name="Mondo S."/>
            <person name="Nolan M."/>
            <person name="Ohm R."/>
            <person name="Pangilinan J."/>
            <person name="Park H.-J."/>
            <person name="Ramirez L."/>
            <person name="Alfaro M."/>
            <person name="Sun H."/>
            <person name="Tritt A."/>
            <person name="Yoshinaga Y."/>
            <person name="Zwiers L.-H."/>
            <person name="Turgeon B."/>
            <person name="Goodwin S."/>
            <person name="Spatafora J."/>
            <person name="Crous P."/>
            <person name="Grigoriev I."/>
        </authorList>
    </citation>
    <scope>NUCLEOTIDE SEQUENCE</scope>
    <source>
        <strain evidence="6">CBS 262.69</strain>
    </source>
</reference>
<feature type="compositionally biased region" description="Polar residues" evidence="5">
    <location>
        <begin position="38"/>
        <end position="58"/>
    </location>
</feature>
<evidence type="ECO:0008006" key="8">
    <source>
        <dbReference type="Google" id="ProtNLM"/>
    </source>
</evidence>
<keyword evidence="7" id="KW-1185">Reference proteome</keyword>
<dbReference type="Proteomes" id="UP000799640">
    <property type="component" value="Unassembled WGS sequence"/>
</dbReference>
<evidence type="ECO:0000256" key="2">
    <source>
        <dbReference type="ARBA" id="ARBA00022723"/>
    </source>
</evidence>
<dbReference type="EMBL" id="ML996690">
    <property type="protein sequence ID" value="KAF2403181.1"/>
    <property type="molecule type" value="Genomic_DNA"/>
</dbReference>
<dbReference type="InterPro" id="IPR007175">
    <property type="entry name" value="Rpr2/Snm1/Rpp21"/>
</dbReference>
<dbReference type="GO" id="GO:0008033">
    <property type="term" value="P:tRNA processing"/>
    <property type="evidence" value="ECO:0007669"/>
    <property type="project" value="UniProtKB-KW"/>
</dbReference>
<evidence type="ECO:0000256" key="5">
    <source>
        <dbReference type="SAM" id="MobiDB-lite"/>
    </source>
</evidence>
<name>A0A6G1I4S3_9PEZI</name>
<dbReference type="Gene3D" id="6.20.50.20">
    <property type="match status" value="1"/>
</dbReference>
<dbReference type="GO" id="GO:0005655">
    <property type="term" value="C:nucleolar ribonuclease P complex"/>
    <property type="evidence" value="ECO:0007669"/>
    <property type="project" value="TreeGrafter"/>
</dbReference>
<keyword evidence="3" id="KW-0862">Zinc</keyword>